<name>A0A653BGS2_CALMS</name>
<dbReference type="InterPro" id="IPR001128">
    <property type="entry name" value="Cyt_P450"/>
</dbReference>
<dbReference type="PANTHER" id="PTHR24291:SF189">
    <property type="entry name" value="CYTOCHROME P450 4C3-RELATED"/>
    <property type="match status" value="1"/>
</dbReference>
<comment type="similarity">
    <text evidence="5">Belongs to the cytochrome P450 family.</text>
</comment>
<keyword evidence="14" id="KW-1133">Transmembrane helix</keyword>
<keyword evidence="14" id="KW-0812">Transmembrane</keyword>
<keyword evidence="11" id="KW-0408">Iron</keyword>
<evidence type="ECO:0000256" key="4">
    <source>
        <dbReference type="ARBA" id="ARBA00004406"/>
    </source>
</evidence>
<evidence type="ECO:0000256" key="6">
    <source>
        <dbReference type="ARBA" id="ARBA00022617"/>
    </source>
</evidence>
<proteinExistence type="inferred from homology"/>
<dbReference type="Pfam" id="PF00067">
    <property type="entry name" value="p450"/>
    <property type="match status" value="1"/>
</dbReference>
<dbReference type="GO" id="GO:0005506">
    <property type="term" value="F:iron ion binding"/>
    <property type="evidence" value="ECO:0007669"/>
    <property type="project" value="InterPro"/>
</dbReference>
<evidence type="ECO:0000256" key="13">
    <source>
        <dbReference type="ARBA" id="ARBA00023136"/>
    </source>
</evidence>
<sequence>IISEKRRQLAEIKELTEVGIDLERTKETFMLDNILERPEFTDQRAMSELLLFIIAGSETSSSTLLFTLIALAIYPDIQERLYEEVVKVCGLDGPVTLEHLSHIEYVERVIKESLRIFAVAPILGRYLQEDLNIGNMVLPKGSTVFLNVIHTHRNAKY</sequence>
<gene>
    <name evidence="15" type="ORF">CALMAC_LOCUS805</name>
</gene>
<evidence type="ECO:0000256" key="3">
    <source>
        <dbReference type="ARBA" id="ARBA00004174"/>
    </source>
</evidence>
<keyword evidence="6" id="KW-0349">Heme</keyword>
<reference evidence="15 16" key="1">
    <citation type="submission" date="2019-01" db="EMBL/GenBank/DDBJ databases">
        <authorList>
            <person name="Sayadi A."/>
        </authorList>
    </citation>
    <scope>NUCLEOTIDE SEQUENCE [LARGE SCALE GENOMIC DNA]</scope>
</reference>
<feature type="transmembrane region" description="Helical" evidence="14">
    <location>
        <begin position="49"/>
        <end position="74"/>
    </location>
</feature>
<dbReference type="GO" id="GO:0005789">
    <property type="term" value="C:endoplasmic reticulum membrane"/>
    <property type="evidence" value="ECO:0007669"/>
    <property type="project" value="UniProtKB-SubCell"/>
</dbReference>
<dbReference type="EMBL" id="CAACVG010000919">
    <property type="protein sequence ID" value="VEN34683.1"/>
    <property type="molecule type" value="Genomic_DNA"/>
</dbReference>
<protein>
    <recommendedName>
        <fullName evidence="17">Cytochrome P450</fullName>
    </recommendedName>
</protein>
<dbReference type="AlphaFoldDB" id="A0A653BGS2"/>
<dbReference type="PRINTS" id="PR00463">
    <property type="entry name" value="EP450I"/>
</dbReference>
<dbReference type="InterPro" id="IPR036396">
    <property type="entry name" value="Cyt_P450_sf"/>
</dbReference>
<keyword evidence="7" id="KW-0479">Metal-binding</keyword>
<evidence type="ECO:0000256" key="7">
    <source>
        <dbReference type="ARBA" id="ARBA00022723"/>
    </source>
</evidence>
<evidence type="ECO:0000256" key="9">
    <source>
        <dbReference type="ARBA" id="ARBA00022848"/>
    </source>
</evidence>
<evidence type="ECO:0000256" key="1">
    <source>
        <dbReference type="ARBA" id="ARBA00001971"/>
    </source>
</evidence>
<keyword evidence="13 14" id="KW-0472">Membrane</keyword>
<evidence type="ECO:0000256" key="10">
    <source>
        <dbReference type="ARBA" id="ARBA00023002"/>
    </source>
</evidence>
<dbReference type="GO" id="GO:0020037">
    <property type="term" value="F:heme binding"/>
    <property type="evidence" value="ECO:0007669"/>
    <property type="project" value="InterPro"/>
</dbReference>
<evidence type="ECO:0000256" key="11">
    <source>
        <dbReference type="ARBA" id="ARBA00023004"/>
    </source>
</evidence>
<evidence type="ECO:0008006" key="17">
    <source>
        <dbReference type="Google" id="ProtNLM"/>
    </source>
</evidence>
<organism evidence="15 16">
    <name type="scientific">Callosobruchus maculatus</name>
    <name type="common">Southern cowpea weevil</name>
    <name type="synonym">Pulse bruchid</name>
    <dbReference type="NCBI Taxonomy" id="64391"/>
    <lineage>
        <taxon>Eukaryota</taxon>
        <taxon>Metazoa</taxon>
        <taxon>Ecdysozoa</taxon>
        <taxon>Arthropoda</taxon>
        <taxon>Hexapoda</taxon>
        <taxon>Insecta</taxon>
        <taxon>Pterygota</taxon>
        <taxon>Neoptera</taxon>
        <taxon>Endopterygota</taxon>
        <taxon>Coleoptera</taxon>
        <taxon>Polyphaga</taxon>
        <taxon>Cucujiformia</taxon>
        <taxon>Chrysomeloidea</taxon>
        <taxon>Chrysomelidae</taxon>
        <taxon>Bruchinae</taxon>
        <taxon>Bruchini</taxon>
        <taxon>Callosobruchus</taxon>
    </lineage>
</organism>
<dbReference type="InterPro" id="IPR050196">
    <property type="entry name" value="Cytochrome_P450_Monoox"/>
</dbReference>
<comment type="cofactor">
    <cofactor evidence="1">
        <name>heme</name>
        <dbReference type="ChEBI" id="CHEBI:30413"/>
    </cofactor>
</comment>
<dbReference type="OrthoDB" id="1470350at2759"/>
<evidence type="ECO:0000256" key="14">
    <source>
        <dbReference type="SAM" id="Phobius"/>
    </source>
</evidence>
<dbReference type="GO" id="GO:0016705">
    <property type="term" value="F:oxidoreductase activity, acting on paired donors, with incorporation or reduction of molecular oxygen"/>
    <property type="evidence" value="ECO:0007669"/>
    <property type="project" value="InterPro"/>
</dbReference>
<feature type="non-terminal residue" evidence="15">
    <location>
        <position position="1"/>
    </location>
</feature>
<keyword evidence="10" id="KW-0560">Oxidoreductase</keyword>
<dbReference type="Gene3D" id="1.10.630.10">
    <property type="entry name" value="Cytochrome P450"/>
    <property type="match status" value="1"/>
</dbReference>
<evidence type="ECO:0000256" key="2">
    <source>
        <dbReference type="ARBA" id="ARBA00003690"/>
    </source>
</evidence>
<keyword evidence="16" id="KW-1185">Reference proteome</keyword>
<dbReference type="GO" id="GO:0004497">
    <property type="term" value="F:monooxygenase activity"/>
    <property type="evidence" value="ECO:0007669"/>
    <property type="project" value="UniProtKB-KW"/>
</dbReference>
<dbReference type="PANTHER" id="PTHR24291">
    <property type="entry name" value="CYTOCHROME P450 FAMILY 4"/>
    <property type="match status" value="1"/>
</dbReference>
<feature type="non-terminal residue" evidence="15">
    <location>
        <position position="157"/>
    </location>
</feature>
<dbReference type="InterPro" id="IPR002401">
    <property type="entry name" value="Cyt_P450_E_grp-I"/>
</dbReference>
<comment type="function">
    <text evidence="2">May be involved in the metabolism of insect hormones and in the breakdown of synthetic insecticides.</text>
</comment>
<keyword evidence="12" id="KW-0503">Monooxygenase</keyword>
<dbReference type="SUPFAM" id="SSF48264">
    <property type="entry name" value="Cytochrome P450"/>
    <property type="match status" value="1"/>
</dbReference>
<keyword evidence="8" id="KW-0256">Endoplasmic reticulum</keyword>
<comment type="subcellular location">
    <subcellularLocation>
        <location evidence="4">Endoplasmic reticulum membrane</location>
        <topology evidence="4">Peripheral membrane protein</topology>
    </subcellularLocation>
    <subcellularLocation>
        <location evidence="3">Microsome membrane</location>
        <topology evidence="3">Peripheral membrane protein</topology>
    </subcellularLocation>
</comment>
<keyword evidence="9" id="KW-0492">Microsome</keyword>
<evidence type="ECO:0000256" key="12">
    <source>
        <dbReference type="ARBA" id="ARBA00023033"/>
    </source>
</evidence>
<evidence type="ECO:0000313" key="16">
    <source>
        <dbReference type="Proteomes" id="UP000410492"/>
    </source>
</evidence>
<dbReference type="Proteomes" id="UP000410492">
    <property type="component" value="Unassembled WGS sequence"/>
</dbReference>
<accession>A0A653BGS2</accession>
<evidence type="ECO:0000313" key="15">
    <source>
        <dbReference type="EMBL" id="VEN34683.1"/>
    </source>
</evidence>
<evidence type="ECO:0000256" key="5">
    <source>
        <dbReference type="ARBA" id="ARBA00010617"/>
    </source>
</evidence>
<evidence type="ECO:0000256" key="8">
    <source>
        <dbReference type="ARBA" id="ARBA00022824"/>
    </source>
</evidence>